<dbReference type="Pfam" id="PF24681">
    <property type="entry name" value="Kelch_KLHDC2_KLHL20_DRC7"/>
    <property type="match status" value="1"/>
</dbReference>
<dbReference type="CTD" id="37121"/>
<evidence type="ECO:0000313" key="6">
    <source>
        <dbReference type="RefSeq" id="XP_011494820.1"/>
    </source>
</evidence>
<comment type="similarity">
    <text evidence="3">Belongs to the KLHDC10 family.</text>
</comment>
<sequence length="403" mass="45577">MSLHSMSKFDSSKMYAFKPFVFIKHHVVGPEKPKARSGHRVVCDERNLYSYGGFNPSITANDPDMRNDQNWSISRPLFKEIWKFNFVTKTWKRLPCQKIMPNELASNAIVLKGVTLIIHGGTGVPFGDNCNNNVYLYNVNGGEMKIIPAEGELPSPQYGQAVICHGPYLYTVGGTTGVEYTCDIHRLNMQTQVWESVYICGGRDQCEPKGRYRHEIAFDGRIIYVLGGGTASEAFNLEDIPAFDTLAKKWKTLCTQGDSENYPAPRRCHGLVQYVDEITGSTLAVISGGYNGSQVFNDVWRLDLNNLKWTCLRTCLLPQPAYFHSIALTPVGQMFTFGGIVKEENEVARTDKVHSVWLTIPKLSEICWEALNFYYPHIKVKPQSYLLRIGIPSKFVQRLEDTH</sequence>
<keyword evidence="1" id="KW-0880">Kelch repeat</keyword>
<organism evidence="5 6">
    <name type="scientific">Ceratosolen solmsi marchali</name>
    <dbReference type="NCBI Taxonomy" id="326594"/>
    <lineage>
        <taxon>Eukaryota</taxon>
        <taxon>Metazoa</taxon>
        <taxon>Ecdysozoa</taxon>
        <taxon>Arthropoda</taxon>
        <taxon>Hexapoda</taxon>
        <taxon>Insecta</taxon>
        <taxon>Pterygota</taxon>
        <taxon>Neoptera</taxon>
        <taxon>Endopterygota</taxon>
        <taxon>Hymenoptera</taxon>
        <taxon>Apocrita</taxon>
        <taxon>Proctotrupomorpha</taxon>
        <taxon>Chalcidoidea</taxon>
        <taxon>Agaonidae</taxon>
        <taxon>Agaoninae</taxon>
        <taxon>Ceratosolen</taxon>
    </lineage>
</organism>
<gene>
    <name evidence="6" type="primary">LOC105359813</name>
</gene>
<evidence type="ECO:0000256" key="1">
    <source>
        <dbReference type="ARBA" id="ARBA00022441"/>
    </source>
</evidence>
<evidence type="ECO:0000256" key="4">
    <source>
        <dbReference type="ARBA" id="ARBA00041041"/>
    </source>
</evidence>
<evidence type="ECO:0000256" key="2">
    <source>
        <dbReference type="ARBA" id="ARBA00022737"/>
    </source>
</evidence>
<dbReference type="PANTHER" id="PTHR46428">
    <property type="entry name" value="KELCH DOMAIN-CONTAINING PROTEIN 10"/>
    <property type="match status" value="1"/>
</dbReference>
<accession>A0AAJ6VLK6</accession>
<dbReference type="GeneID" id="105359813"/>
<dbReference type="AlphaFoldDB" id="A0AAJ6VLK6"/>
<dbReference type="InterPro" id="IPR006652">
    <property type="entry name" value="Kelch_1"/>
</dbReference>
<reference evidence="6" key="1">
    <citation type="submission" date="2025-08" db="UniProtKB">
        <authorList>
            <consortium name="RefSeq"/>
        </authorList>
    </citation>
    <scope>IDENTIFICATION</scope>
</reference>
<evidence type="ECO:0000313" key="5">
    <source>
        <dbReference type="Proteomes" id="UP000695007"/>
    </source>
</evidence>
<dbReference type="PANTHER" id="PTHR46428:SF1">
    <property type="entry name" value="KELCH DOMAIN-CONTAINING PROTEIN 10"/>
    <property type="match status" value="1"/>
</dbReference>
<dbReference type="Gene3D" id="2.120.10.80">
    <property type="entry name" value="Kelch-type beta propeller"/>
    <property type="match status" value="2"/>
</dbReference>
<dbReference type="RefSeq" id="XP_011494820.1">
    <property type="nucleotide sequence ID" value="XM_011496518.1"/>
</dbReference>
<name>A0AAJ6VLK6_9HYME</name>
<dbReference type="SUPFAM" id="SSF117281">
    <property type="entry name" value="Kelch motif"/>
    <property type="match status" value="1"/>
</dbReference>
<keyword evidence="2" id="KW-0677">Repeat</keyword>
<dbReference type="InterPro" id="IPR015915">
    <property type="entry name" value="Kelch-typ_b-propeller"/>
</dbReference>
<dbReference type="Pfam" id="PF01344">
    <property type="entry name" value="Kelch_1"/>
    <property type="match status" value="1"/>
</dbReference>
<dbReference type="InterPro" id="IPR052125">
    <property type="entry name" value="KLHDC10"/>
</dbReference>
<dbReference type="GO" id="GO:0032874">
    <property type="term" value="P:positive regulation of stress-activated MAPK cascade"/>
    <property type="evidence" value="ECO:0007669"/>
    <property type="project" value="TreeGrafter"/>
</dbReference>
<keyword evidence="5" id="KW-1185">Reference proteome</keyword>
<evidence type="ECO:0000256" key="3">
    <source>
        <dbReference type="ARBA" id="ARBA00038487"/>
    </source>
</evidence>
<dbReference type="KEGG" id="csol:105359813"/>
<dbReference type="Proteomes" id="UP000695007">
    <property type="component" value="Unplaced"/>
</dbReference>
<protein>
    <recommendedName>
        <fullName evidence="4">Kelch domain-containing protein 10</fullName>
    </recommendedName>
</protein>
<proteinExistence type="inferred from homology"/>